<accession>A0A1M4WAG4</accession>
<feature type="transmembrane region" description="Helical" evidence="1">
    <location>
        <begin position="84"/>
        <end position="103"/>
    </location>
</feature>
<dbReference type="GO" id="GO:0004175">
    <property type="term" value="F:endopeptidase activity"/>
    <property type="evidence" value="ECO:0007669"/>
    <property type="project" value="UniProtKB-ARBA"/>
</dbReference>
<feature type="transmembrane region" description="Helical" evidence="1">
    <location>
        <begin position="190"/>
        <end position="213"/>
    </location>
</feature>
<gene>
    <name evidence="3" type="ORF">SAMN05444274_102382</name>
</gene>
<dbReference type="InterPro" id="IPR052710">
    <property type="entry name" value="CAAX_protease"/>
</dbReference>
<proteinExistence type="predicted"/>
<evidence type="ECO:0000256" key="1">
    <source>
        <dbReference type="SAM" id="Phobius"/>
    </source>
</evidence>
<feature type="transmembrane region" description="Helical" evidence="1">
    <location>
        <begin position="220"/>
        <end position="240"/>
    </location>
</feature>
<dbReference type="RefSeq" id="WP_072999541.1">
    <property type="nucleotide sequence ID" value="NZ_FQUM01000002.1"/>
</dbReference>
<evidence type="ECO:0000313" key="3">
    <source>
        <dbReference type="EMBL" id="SHE78234.1"/>
    </source>
</evidence>
<dbReference type="Proteomes" id="UP000184164">
    <property type="component" value="Unassembled WGS sequence"/>
</dbReference>
<reference evidence="3 4" key="1">
    <citation type="submission" date="2016-11" db="EMBL/GenBank/DDBJ databases">
        <authorList>
            <person name="Jaros S."/>
            <person name="Januszkiewicz K."/>
            <person name="Wedrychowicz H."/>
        </authorList>
    </citation>
    <scope>NUCLEOTIDE SEQUENCE [LARGE SCALE GENOMIC DNA]</scope>
    <source>
        <strain evidence="3 4">DSM 26910</strain>
    </source>
</reference>
<feature type="transmembrane region" description="Helical" evidence="1">
    <location>
        <begin position="12"/>
        <end position="30"/>
    </location>
</feature>
<name>A0A1M4WAG4_9BACT</name>
<feature type="transmembrane region" description="Helical" evidence="1">
    <location>
        <begin position="50"/>
        <end position="68"/>
    </location>
</feature>
<evidence type="ECO:0000259" key="2">
    <source>
        <dbReference type="Pfam" id="PF02517"/>
    </source>
</evidence>
<dbReference type="EMBL" id="FQUM01000002">
    <property type="protein sequence ID" value="SHE78234.1"/>
    <property type="molecule type" value="Genomic_DNA"/>
</dbReference>
<keyword evidence="4" id="KW-1185">Reference proteome</keyword>
<dbReference type="PANTHER" id="PTHR36435">
    <property type="entry name" value="SLR1288 PROTEIN"/>
    <property type="match status" value="1"/>
</dbReference>
<keyword evidence="1" id="KW-1133">Transmembrane helix</keyword>
<feature type="transmembrane region" description="Helical" evidence="1">
    <location>
        <begin position="132"/>
        <end position="153"/>
    </location>
</feature>
<feature type="transmembrane region" description="Helical" evidence="1">
    <location>
        <begin position="165"/>
        <end position="184"/>
    </location>
</feature>
<dbReference type="GO" id="GO:0080120">
    <property type="term" value="P:CAAX-box protein maturation"/>
    <property type="evidence" value="ECO:0007669"/>
    <property type="project" value="UniProtKB-ARBA"/>
</dbReference>
<organism evidence="3 4">
    <name type="scientific">Mariniphaga anaerophila</name>
    <dbReference type="NCBI Taxonomy" id="1484053"/>
    <lineage>
        <taxon>Bacteria</taxon>
        <taxon>Pseudomonadati</taxon>
        <taxon>Bacteroidota</taxon>
        <taxon>Bacteroidia</taxon>
        <taxon>Marinilabiliales</taxon>
        <taxon>Prolixibacteraceae</taxon>
        <taxon>Mariniphaga</taxon>
    </lineage>
</organism>
<dbReference type="OrthoDB" id="158986at2"/>
<feature type="domain" description="CAAX prenyl protease 2/Lysostaphin resistance protein A-like" evidence="2">
    <location>
        <begin position="134"/>
        <end position="221"/>
    </location>
</feature>
<feature type="transmembrane region" description="Helical" evidence="1">
    <location>
        <begin position="246"/>
        <end position="266"/>
    </location>
</feature>
<sequence length="274" mass="31517">MMQQFRQTYYPTILQAIHLIILYLFIQTVIDFPLALIDYYKGTDYLYNPVKKILLNAGSTIFILLYGLKKSKARVFEVFPVKKFNPLVVLPIITFFWGAHNLLDVVNNALNKVLPAPPWFWELFGKIFDSDFGWWGAFFKVAVIAPIIEELIFRGLILHGLRKNYHGITAVIVSALLFSLFHLNPWQMPATFVLGLLLGWLVLRTKSILLAILGHSLNNLMVLLTITYWEQISTHAIYLMEKQEKLVLSALVAGLSLILIYFSMLWPSKKKKGK</sequence>
<dbReference type="InterPro" id="IPR003675">
    <property type="entry name" value="Rce1/LyrA-like_dom"/>
</dbReference>
<dbReference type="PANTHER" id="PTHR36435:SF1">
    <property type="entry name" value="CAAX AMINO TERMINAL PROTEASE FAMILY PROTEIN"/>
    <property type="match status" value="1"/>
</dbReference>
<dbReference type="STRING" id="1484053.SAMN05444274_102382"/>
<keyword evidence="1" id="KW-0472">Membrane</keyword>
<protein>
    <recommendedName>
        <fullName evidence="2">CAAX prenyl protease 2/Lysostaphin resistance protein A-like domain-containing protein</fullName>
    </recommendedName>
</protein>
<dbReference type="Pfam" id="PF02517">
    <property type="entry name" value="Rce1-like"/>
    <property type="match status" value="1"/>
</dbReference>
<keyword evidence="1" id="KW-0812">Transmembrane</keyword>
<dbReference type="AlphaFoldDB" id="A0A1M4WAG4"/>
<evidence type="ECO:0000313" key="4">
    <source>
        <dbReference type="Proteomes" id="UP000184164"/>
    </source>
</evidence>